<dbReference type="Gene3D" id="3.30.1380.10">
    <property type="match status" value="1"/>
</dbReference>
<dbReference type="AlphaFoldDB" id="A0A7Y2W8S6"/>
<dbReference type="RefSeq" id="WP_170282895.1">
    <property type="nucleotide sequence ID" value="NZ_JABEQY010000047.1"/>
</dbReference>
<name>A0A7Y2W8S6_9HYPH</name>
<reference evidence="1 2" key="1">
    <citation type="submission" date="2020-04" db="EMBL/GenBank/DDBJ databases">
        <title>Rhizobium bacterial biofertilizers improve the content of phenolic compounds of Lactuca sativa L. under non-saline and saline-stress conditions.</title>
        <authorList>
            <person name="Ayuso-Calles M."/>
            <person name="Garcia-Estevez I."/>
            <person name="Jimenez-Gomez A."/>
            <person name="Flores-Felix J.D."/>
            <person name="Escribano-Bailon M."/>
            <person name="Rivas R."/>
        </authorList>
    </citation>
    <scope>NUCLEOTIDE SEQUENCE [LARGE SCALE GENOMIC DNA]</scope>
    <source>
        <strain evidence="1 2">GPTR02</strain>
    </source>
</reference>
<evidence type="ECO:0000313" key="1">
    <source>
        <dbReference type="EMBL" id="NNH67835.1"/>
    </source>
</evidence>
<dbReference type="Proteomes" id="UP000530654">
    <property type="component" value="Unassembled WGS sequence"/>
</dbReference>
<dbReference type="EMBL" id="JABEQY010000047">
    <property type="protein sequence ID" value="NNH67835.1"/>
    <property type="molecule type" value="Genomic_DNA"/>
</dbReference>
<protein>
    <recommendedName>
        <fullName evidence="3">Peptidase M15C domain-containing protein</fullName>
    </recommendedName>
</protein>
<evidence type="ECO:0000313" key="2">
    <source>
        <dbReference type="Proteomes" id="UP000530654"/>
    </source>
</evidence>
<organism evidence="1 2">
    <name type="scientific">Rhizobium laguerreae</name>
    <dbReference type="NCBI Taxonomy" id="1076926"/>
    <lineage>
        <taxon>Bacteria</taxon>
        <taxon>Pseudomonadati</taxon>
        <taxon>Pseudomonadota</taxon>
        <taxon>Alphaproteobacteria</taxon>
        <taxon>Hyphomicrobiales</taxon>
        <taxon>Rhizobiaceae</taxon>
        <taxon>Rhizobium/Agrobacterium group</taxon>
        <taxon>Rhizobium</taxon>
    </lineage>
</organism>
<sequence length="141" mass="15885">MPSFGAASLAALSKCHPKLKIIANAAIKEIDFRILDATRGRDAQERAFATGKSKVRFGQSAHNYVPAIAFDLFPAPYDWNNRQSFIDLSKVILRIGKENGIPLRWGGDWNGDGNLSDGWDMPHYELNPWREWAKQSHLFEG</sequence>
<accession>A0A7Y2W8S6</accession>
<proteinExistence type="predicted"/>
<gene>
    <name evidence="1" type="ORF">HLI17_32050</name>
</gene>
<comment type="caution">
    <text evidence="1">The sequence shown here is derived from an EMBL/GenBank/DDBJ whole genome shotgun (WGS) entry which is preliminary data.</text>
</comment>
<dbReference type="InterPro" id="IPR009045">
    <property type="entry name" value="Zn_M74/Hedgehog-like"/>
</dbReference>
<evidence type="ECO:0008006" key="3">
    <source>
        <dbReference type="Google" id="ProtNLM"/>
    </source>
</evidence>
<dbReference type="SUPFAM" id="SSF55166">
    <property type="entry name" value="Hedgehog/DD-peptidase"/>
    <property type="match status" value="1"/>
</dbReference>